<dbReference type="Pfam" id="PF00375">
    <property type="entry name" value="SDF"/>
    <property type="match status" value="1"/>
</dbReference>
<dbReference type="InterPro" id="IPR050746">
    <property type="entry name" value="DAACS"/>
</dbReference>
<dbReference type="Proteomes" id="UP001204953">
    <property type="component" value="Unassembled WGS sequence"/>
</dbReference>
<dbReference type="SUPFAM" id="SSF118215">
    <property type="entry name" value="Proton glutamate symport protein"/>
    <property type="match status" value="1"/>
</dbReference>
<dbReference type="AlphaFoldDB" id="A0AAE3KPC1"/>
<dbReference type="PANTHER" id="PTHR11958">
    <property type="entry name" value="SODIUM/DICARBOXYLATE SYMPORTER-RELATED"/>
    <property type="match status" value="1"/>
</dbReference>
<evidence type="ECO:0000256" key="1">
    <source>
        <dbReference type="ARBA" id="ARBA00004141"/>
    </source>
</evidence>
<comment type="caution">
    <text evidence="7">The sequence shown here is derived from an EMBL/GenBank/DDBJ whole genome shotgun (WGS) entry which is preliminary data.</text>
</comment>
<evidence type="ECO:0000313" key="7">
    <source>
        <dbReference type="EMBL" id="MCP2730756.1"/>
    </source>
</evidence>
<feature type="transmembrane region" description="Helical" evidence="6">
    <location>
        <begin position="88"/>
        <end position="110"/>
    </location>
</feature>
<dbReference type="InterPro" id="IPR036458">
    <property type="entry name" value="Na:dicarbo_symporter_sf"/>
</dbReference>
<keyword evidence="2" id="KW-0813">Transport</keyword>
<comment type="subcellular location">
    <subcellularLocation>
        <location evidence="1">Membrane</location>
        <topology evidence="1">Multi-pass membrane protein</topology>
    </subcellularLocation>
</comment>
<evidence type="ECO:0000256" key="6">
    <source>
        <dbReference type="SAM" id="Phobius"/>
    </source>
</evidence>
<dbReference type="GO" id="GO:0016020">
    <property type="term" value="C:membrane"/>
    <property type="evidence" value="ECO:0007669"/>
    <property type="project" value="UniProtKB-SubCell"/>
</dbReference>
<evidence type="ECO:0000256" key="2">
    <source>
        <dbReference type="ARBA" id="ARBA00022448"/>
    </source>
</evidence>
<evidence type="ECO:0000256" key="5">
    <source>
        <dbReference type="ARBA" id="ARBA00023136"/>
    </source>
</evidence>
<keyword evidence="3 6" id="KW-0812">Transmembrane</keyword>
<dbReference type="InterPro" id="IPR001991">
    <property type="entry name" value="Na-dicarboxylate_symporter"/>
</dbReference>
<name>A0AAE3KPC1_9CYAN</name>
<feature type="transmembrane region" description="Helical" evidence="6">
    <location>
        <begin position="345"/>
        <end position="364"/>
    </location>
</feature>
<feature type="transmembrane region" description="Helical" evidence="6">
    <location>
        <begin position="193"/>
        <end position="217"/>
    </location>
</feature>
<keyword evidence="4 6" id="KW-1133">Transmembrane helix</keyword>
<reference evidence="7" key="1">
    <citation type="submission" date="2022-06" db="EMBL/GenBank/DDBJ databases">
        <title>New cyanobacteria of genus Symplocastrum in benthos of Lake Baikal.</title>
        <authorList>
            <person name="Sorokovikova E."/>
            <person name="Tikhonova I."/>
            <person name="Krasnopeev A."/>
            <person name="Evseev P."/>
            <person name="Gladkikh A."/>
            <person name="Belykh O."/>
        </authorList>
    </citation>
    <scope>NUCLEOTIDE SEQUENCE</scope>
    <source>
        <strain evidence="7">BBK-W-15</strain>
    </source>
</reference>
<gene>
    <name evidence="7" type="ORF">NJ959_20220</name>
</gene>
<feature type="transmembrane region" description="Helical" evidence="6">
    <location>
        <begin position="17"/>
        <end position="38"/>
    </location>
</feature>
<accession>A0AAE3KPC1</accession>
<dbReference type="PRINTS" id="PR00173">
    <property type="entry name" value="EDTRNSPORT"/>
</dbReference>
<dbReference type="Gene3D" id="1.10.3860.10">
    <property type="entry name" value="Sodium:dicarboxylate symporter"/>
    <property type="match status" value="1"/>
</dbReference>
<proteinExistence type="predicted"/>
<sequence>MSHTQAKSRPWWQRIPLYLQIVIALPFAALLGLWLGSINANPDLVKHLAIPCDLVLKALRALATPLILLAVVHSFLTTNIPGRAGRRLATLLLTNTLAAICIGLLVANILQPGKWGQIAKPDSTATGVNKTFDPWVLLQDMVPEAILKPLVDNNVIQLILVALTFGIVLRAIKAEQVEHGKTDYRGIEQVVTILFEAIIRILHWVIALVPIAVFGIVARTVALQGFEPFKALGAFIIAVLLALFLQACYYISRVTLGSWVNPKRFLQGGSDALLTAFSTASSTVTMPVTFEALIEKIGLRESSASLGALVGSNFNNDGTALYEAMSALFVAQILNISLSLPQQLIVVLTSIFASVGAAGIPEAGLVTMTLVFTAVGLPTQYIALLVTVDWFLDRCRTAINVMGDMTVSALLDGKQRKTEVEMAVFEEQEDSDFHPTDV</sequence>
<protein>
    <submittedName>
        <fullName evidence="7">Dicarboxylate/amino acid:cation symporter</fullName>
    </submittedName>
</protein>
<feature type="transmembrane region" description="Helical" evidence="6">
    <location>
        <begin position="229"/>
        <end position="251"/>
    </location>
</feature>
<evidence type="ECO:0000313" key="8">
    <source>
        <dbReference type="Proteomes" id="UP001204953"/>
    </source>
</evidence>
<feature type="transmembrane region" description="Helical" evidence="6">
    <location>
        <begin position="58"/>
        <end position="76"/>
    </location>
</feature>
<dbReference type="EMBL" id="JAMZMM010000237">
    <property type="protein sequence ID" value="MCP2730756.1"/>
    <property type="molecule type" value="Genomic_DNA"/>
</dbReference>
<dbReference type="PANTHER" id="PTHR11958:SF63">
    <property type="entry name" value="AMINO ACID TRANSPORTER"/>
    <property type="match status" value="1"/>
</dbReference>
<organism evidence="7 8">
    <name type="scientific">Limnofasciculus baicalensis BBK-W-15</name>
    <dbReference type="NCBI Taxonomy" id="2699891"/>
    <lineage>
        <taxon>Bacteria</taxon>
        <taxon>Bacillati</taxon>
        <taxon>Cyanobacteriota</taxon>
        <taxon>Cyanophyceae</taxon>
        <taxon>Coleofasciculales</taxon>
        <taxon>Coleofasciculaceae</taxon>
        <taxon>Limnofasciculus</taxon>
        <taxon>Limnofasciculus baicalensis</taxon>
    </lineage>
</organism>
<feature type="transmembrane region" description="Helical" evidence="6">
    <location>
        <begin position="370"/>
        <end position="392"/>
    </location>
</feature>
<feature type="transmembrane region" description="Helical" evidence="6">
    <location>
        <begin position="155"/>
        <end position="172"/>
    </location>
</feature>
<dbReference type="GO" id="GO:0015293">
    <property type="term" value="F:symporter activity"/>
    <property type="evidence" value="ECO:0007669"/>
    <property type="project" value="InterPro"/>
</dbReference>
<keyword evidence="8" id="KW-1185">Reference proteome</keyword>
<evidence type="ECO:0000256" key="4">
    <source>
        <dbReference type="ARBA" id="ARBA00022989"/>
    </source>
</evidence>
<evidence type="ECO:0000256" key="3">
    <source>
        <dbReference type="ARBA" id="ARBA00022692"/>
    </source>
</evidence>
<dbReference type="RefSeq" id="WP_254013508.1">
    <property type="nucleotide sequence ID" value="NZ_JAMZMM010000237.1"/>
</dbReference>
<keyword evidence="5 6" id="KW-0472">Membrane</keyword>